<comment type="subcellular location">
    <subcellularLocation>
        <location evidence="1">Membrane</location>
        <topology evidence="1">Multi-pass membrane protein</topology>
    </subcellularLocation>
</comment>
<sequence length="202" mass="21294">MTPRIKSALLWGGLAAALGGPVAVAATSPLLEWRQPVYIAAGLAGVIGLSCLLLQPLLAGGLLPGLGMRRSRYVHRFIGVGLLVAVLVHVGGLWITSPPDVVDALTFTSATSFSAWGVIAMWATFAAALVAALRPRLSPRRFRLGHSALVAVVVLTTVVHAALIDGTMGTVSKWMLCALALAATAKVLADLRVWRLFMRRRA</sequence>
<evidence type="ECO:0000256" key="5">
    <source>
        <dbReference type="SAM" id="Phobius"/>
    </source>
</evidence>
<keyword evidence="3 5" id="KW-1133">Transmembrane helix</keyword>
<evidence type="ECO:0000256" key="1">
    <source>
        <dbReference type="ARBA" id="ARBA00004141"/>
    </source>
</evidence>
<feature type="transmembrane region" description="Helical" evidence="5">
    <location>
        <begin position="170"/>
        <end position="191"/>
    </location>
</feature>
<feature type="transmembrane region" description="Helical" evidence="5">
    <location>
        <begin position="35"/>
        <end position="54"/>
    </location>
</feature>
<evidence type="ECO:0000256" key="3">
    <source>
        <dbReference type="ARBA" id="ARBA00022989"/>
    </source>
</evidence>
<reference evidence="7 8" key="1">
    <citation type="submission" date="2018-07" db="EMBL/GenBank/DDBJ databases">
        <title>Thalassococcus profundi sp. nov., a marine bacterium isolated from deep seawater of Okinawa Trough.</title>
        <authorList>
            <person name="Yu M."/>
        </authorList>
    </citation>
    <scope>NUCLEOTIDE SEQUENCE [LARGE SCALE GENOMIC DNA]</scope>
    <source>
        <strain evidence="7 8">WRAS1</strain>
    </source>
</reference>
<dbReference type="RefSeq" id="WP_114509081.1">
    <property type="nucleotide sequence ID" value="NZ_QPMK01000001.1"/>
</dbReference>
<dbReference type="AlphaFoldDB" id="A0A369TT81"/>
<evidence type="ECO:0000256" key="2">
    <source>
        <dbReference type="ARBA" id="ARBA00022692"/>
    </source>
</evidence>
<gene>
    <name evidence="7" type="ORF">DU478_01115</name>
</gene>
<dbReference type="OrthoDB" id="7917288at2"/>
<protein>
    <submittedName>
        <fullName evidence="7">Ferric reductase</fullName>
    </submittedName>
</protein>
<dbReference type="Pfam" id="PF01794">
    <property type="entry name" value="Ferric_reduct"/>
    <property type="match status" value="1"/>
</dbReference>
<proteinExistence type="predicted"/>
<feature type="transmembrane region" description="Helical" evidence="5">
    <location>
        <begin position="115"/>
        <end position="133"/>
    </location>
</feature>
<evidence type="ECO:0000256" key="4">
    <source>
        <dbReference type="ARBA" id="ARBA00023136"/>
    </source>
</evidence>
<comment type="caution">
    <text evidence="7">The sequence shown here is derived from an EMBL/GenBank/DDBJ whole genome shotgun (WGS) entry which is preliminary data.</text>
</comment>
<keyword evidence="2 5" id="KW-0812">Transmembrane</keyword>
<feature type="domain" description="Ferric oxidoreductase" evidence="6">
    <location>
        <begin position="44"/>
        <end position="156"/>
    </location>
</feature>
<dbReference type="Proteomes" id="UP000253977">
    <property type="component" value="Unassembled WGS sequence"/>
</dbReference>
<dbReference type="EMBL" id="QPMK01000001">
    <property type="protein sequence ID" value="RDD68102.1"/>
    <property type="molecule type" value="Genomic_DNA"/>
</dbReference>
<dbReference type="GO" id="GO:0016020">
    <property type="term" value="C:membrane"/>
    <property type="evidence" value="ECO:0007669"/>
    <property type="project" value="UniProtKB-SubCell"/>
</dbReference>
<organism evidence="7 8">
    <name type="scientific">Thalassococcus profundi</name>
    <dbReference type="NCBI Taxonomy" id="2282382"/>
    <lineage>
        <taxon>Bacteria</taxon>
        <taxon>Pseudomonadati</taxon>
        <taxon>Pseudomonadota</taxon>
        <taxon>Alphaproteobacteria</taxon>
        <taxon>Rhodobacterales</taxon>
        <taxon>Roseobacteraceae</taxon>
        <taxon>Thalassococcus</taxon>
    </lineage>
</organism>
<feature type="transmembrane region" description="Helical" evidence="5">
    <location>
        <begin position="145"/>
        <end position="164"/>
    </location>
</feature>
<evidence type="ECO:0000259" key="6">
    <source>
        <dbReference type="Pfam" id="PF01794"/>
    </source>
</evidence>
<keyword evidence="4 5" id="KW-0472">Membrane</keyword>
<name>A0A369TT81_9RHOB</name>
<evidence type="ECO:0000313" key="7">
    <source>
        <dbReference type="EMBL" id="RDD68102.1"/>
    </source>
</evidence>
<dbReference type="InterPro" id="IPR013130">
    <property type="entry name" value="Fe3_Rdtase_TM_dom"/>
</dbReference>
<feature type="transmembrane region" description="Helical" evidence="5">
    <location>
        <begin position="74"/>
        <end position="95"/>
    </location>
</feature>
<evidence type="ECO:0000313" key="8">
    <source>
        <dbReference type="Proteomes" id="UP000253977"/>
    </source>
</evidence>
<keyword evidence="8" id="KW-1185">Reference proteome</keyword>
<accession>A0A369TT81</accession>